<dbReference type="Proteomes" id="UP001150581">
    <property type="component" value="Unassembled WGS sequence"/>
</dbReference>
<sequence>MLRDRTALPGCSLSDQSTSTSSRSIEPPLATIAPAPPTDTPDYVIIPNNIPPLKPPARSSEYTTGSLTLRQTLQLTERPTRHTTRLKSILQYLALTKNSTTGGNNVEEDSASSEEFLRTGWRQTLRNIQRLIGKNISWLGPLTAITLASSIMVTYLSMLNDSPCRNCTNVGDPGLHLSAFGNCAPMNYTPGVCALSGFVDYAAVNREQFIGSSNIDERGDSVLCGKCMLIRGPLGLVRAAIVDECEACGLGGILLSADAFRIIAGDRVGTVSVSWGPC</sequence>
<evidence type="ECO:0000313" key="2">
    <source>
        <dbReference type="Proteomes" id="UP001150581"/>
    </source>
</evidence>
<comment type="caution">
    <text evidence="1">The sequence shown here is derived from an EMBL/GenBank/DDBJ whole genome shotgun (WGS) entry which is preliminary data.</text>
</comment>
<accession>A0ACC1IHT5</accession>
<reference evidence="1" key="1">
    <citation type="submission" date="2022-07" db="EMBL/GenBank/DDBJ databases">
        <title>Phylogenomic reconstructions and comparative analyses of Kickxellomycotina fungi.</title>
        <authorList>
            <person name="Reynolds N.K."/>
            <person name="Stajich J.E."/>
            <person name="Barry K."/>
            <person name="Grigoriev I.V."/>
            <person name="Crous P."/>
            <person name="Smith M.E."/>
        </authorList>
    </citation>
    <scope>NUCLEOTIDE SEQUENCE</scope>
    <source>
        <strain evidence="1">Benny 63K</strain>
    </source>
</reference>
<gene>
    <name evidence="1" type="ORF">LPJ66_004157</name>
</gene>
<dbReference type="EMBL" id="JANBPG010000479">
    <property type="protein sequence ID" value="KAJ1896167.1"/>
    <property type="molecule type" value="Genomic_DNA"/>
</dbReference>
<keyword evidence="2" id="KW-1185">Reference proteome</keyword>
<organism evidence="1 2">
    <name type="scientific">Kickxella alabastrina</name>
    <dbReference type="NCBI Taxonomy" id="61397"/>
    <lineage>
        <taxon>Eukaryota</taxon>
        <taxon>Fungi</taxon>
        <taxon>Fungi incertae sedis</taxon>
        <taxon>Zoopagomycota</taxon>
        <taxon>Kickxellomycotina</taxon>
        <taxon>Kickxellomycetes</taxon>
        <taxon>Kickxellales</taxon>
        <taxon>Kickxellaceae</taxon>
        <taxon>Kickxella</taxon>
    </lineage>
</organism>
<evidence type="ECO:0000313" key="1">
    <source>
        <dbReference type="EMBL" id="KAJ1896167.1"/>
    </source>
</evidence>
<name>A0ACC1IHT5_9FUNG</name>
<protein>
    <submittedName>
        <fullName evidence="1">Uncharacterized protein</fullName>
    </submittedName>
</protein>
<proteinExistence type="predicted"/>